<proteinExistence type="predicted"/>
<dbReference type="InterPro" id="IPR011234">
    <property type="entry name" value="Fumarylacetoacetase-like_C"/>
</dbReference>
<dbReference type="PANTHER" id="PTHR30143">
    <property type="entry name" value="ACID HYDRATASE"/>
    <property type="match status" value="1"/>
</dbReference>
<evidence type="ECO:0000256" key="1">
    <source>
        <dbReference type="ARBA" id="ARBA00023239"/>
    </source>
</evidence>
<dbReference type="Pfam" id="PF01557">
    <property type="entry name" value="FAA_hydrolase"/>
    <property type="match status" value="1"/>
</dbReference>
<evidence type="ECO:0000313" key="5">
    <source>
        <dbReference type="Proteomes" id="UP001500466"/>
    </source>
</evidence>
<dbReference type="EMBL" id="BAABHS010000033">
    <property type="protein sequence ID" value="GAA4987161.1"/>
    <property type="molecule type" value="Genomic_DNA"/>
</dbReference>
<evidence type="ECO:0000259" key="3">
    <source>
        <dbReference type="Pfam" id="PF01557"/>
    </source>
</evidence>
<keyword evidence="1" id="KW-0456">Lyase</keyword>
<reference evidence="5" key="1">
    <citation type="journal article" date="2019" name="Int. J. Syst. Evol. Microbiol.">
        <title>The Global Catalogue of Microorganisms (GCM) 10K type strain sequencing project: providing services to taxonomists for standard genome sequencing and annotation.</title>
        <authorList>
            <consortium name="The Broad Institute Genomics Platform"/>
            <consortium name="The Broad Institute Genome Sequencing Center for Infectious Disease"/>
            <person name="Wu L."/>
            <person name="Ma J."/>
        </authorList>
    </citation>
    <scope>NUCLEOTIDE SEQUENCE [LARGE SCALE GENOMIC DNA]</scope>
    <source>
        <strain evidence="5">JCM 17986</strain>
    </source>
</reference>
<feature type="domain" description="Fumarylacetoacetase-like C-terminal" evidence="3">
    <location>
        <begin position="122"/>
        <end position="277"/>
    </location>
</feature>
<evidence type="ECO:0000313" key="4">
    <source>
        <dbReference type="EMBL" id="GAA4987161.1"/>
    </source>
</evidence>
<sequence length="279" mass="28647">MSRPTTPPGPTRPDSLGAPDMTDDASVAAFARTLDEAARSSATTGLLTADVPDLTLDAAYRVQRAGIARRLARGETVIGAKMGFTSRAKMAQMGIDDVIWGLLTDAMQVEDGATLDTSALIHPRIEPEIAFLIGEPLSGRVSPAAAVRAVAGIAVAYEVIDSRYADFRFTLPDVVADNASACAFGIGPWHAPDRVAGENLGMVMEVDGRTVATGSSAAILGNPVRSLAAAARLAEGAGSPLRPGDIVLAGAATAAVPLTPGAHVRVVAAELGRVEVTTR</sequence>
<dbReference type="GO" id="GO:0016787">
    <property type="term" value="F:hydrolase activity"/>
    <property type="evidence" value="ECO:0007669"/>
    <property type="project" value="UniProtKB-KW"/>
</dbReference>
<dbReference type="PANTHER" id="PTHR30143:SF0">
    <property type="entry name" value="2-KETO-4-PENTENOATE HYDRATASE"/>
    <property type="match status" value="1"/>
</dbReference>
<dbReference type="SUPFAM" id="SSF56529">
    <property type="entry name" value="FAH"/>
    <property type="match status" value="1"/>
</dbReference>
<feature type="compositionally biased region" description="Pro residues" evidence="2">
    <location>
        <begin position="1"/>
        <end position="11"/>
    </location>
</feature>
<dbReference type="Proteomes" id="UP001500466">
    <property type="component" value="Unassembled WGS sequence"/>
</dbReference>
<evidence type="ECO:0000256" key="2">
    <source>
        <dbReference type="SAM" id="MobiDB-lite"/>
    </source>
</evidence>
<name>A0ABP9I594_9ACTN</name>
<dbReference type="InterPro" id="IPR036663">
    <property type="entry name" value="Fumarylacetoacetase_C_sf"/>
</dbReference>
<feature type="region of interest" description="Disordered" evidence="2">
    <location>
        <begin position="1"/>
        <end position="22"/>
    </location>
</feature>
<gene>
    <name evidence="4" type="ORF">GCM10023205_67320</name>
</gene>
<organism evidence="4 5">
    <name type="scientific">Yinghuangia aomiensis</name>
    <dbReference type="NCBI Taxonomy" id="676205"/>
    <lineage>
        <taxon>Bacteria</taxon>
        <taxon>Bacillati</taxon>
        <taxon>Actinomycetota</taxon>
        <taxon>Actinomycetes</taxon>
        <taxon>Kitasatosporales</taxon>
        <taxon>Streptomycetaceae</taxon>
        <taxon>Yinghuangia</taxon>
    </lineage>
</organism>
<keyword evidence="4" id="KW-0378">Hydrolase</keyword>
<accession>A0ABP9I594</accession>
<comment type="caution">
    <text evidence="4">The sequence shown here is derived from an EMBL/GenBank/DDBJ whole genome shotgun (WGS) entry which is preliminary data.</text>
</comment>
<dbReference type="InterPro" id="IPR050772">
    <property type="entry name" value="Hydratase-Decarb/MhpD_sf"/>
</dbReference>
<dbReference type="Gene3D" id="3.90.850.10">
    <property type="entry name" value="Fumarylacetoacetase-like, C-terminal domain"/>
    <property type="match status" value="1"/>
</dbReference>
<protein>
    <submittedName>
        <fullName evidence="4">Fumarylacetoacetate hydrolase family protein</fullName>
    </submittedName>
</protein>
<keyword evidence="5" id="KW-1185">Reference proteome</keyword>